<keyword evidence="1" id="KW-0614">Plasmid</keyword>
<dbReference type="EMBL" id="MF974398">
    <property type="protein sequence ID" value="AVH81571.1"/>
    <property type="molecule type" value="Genomic_DNA"/>
</dbReference>
<proteinExistence type="predicted"/>
<geneLocation type="plasmid" evidence="1">
    <name>p2_L200901116</name>
</geneLocation>
<dbReference type="AlphaFoldDB" id="M6V1G1"/>
<protein>
    <recommendedName>
        <fullName evidence="2">Phage head morphogenesis domain-containing protein</fullName>
    </recommendedName>
</protein>
<reference evidence="1" key="1">
    <citation type="journal article" date="2018" name="Sci. Rep.">
        <title>Characterization of LE3 and LE4, the only lytic phages known to infect the spirochete Leptospira.</title>
        <authorList>
            <person name="Schiettekatte O."/>
            <person name="Vincent A.T."/>
            <person name="Malosse C."/>
            <person name="Lechat P."/>
            <person name="Chamot-Rooke J."/>
            <person name="Veyrier F.J."/>
            <person name="Picardeau M."/>
            <person name="Bourhy P."/>
        </authorList>
    </citation>
    <scope>NUCLEOTIDE SEQUENCE</scope>
    <source>
        <plasmid evidence="1">p2_L200901116</plasmid>
    </source>
</reference>
<dbReference type="RefSeq" id="WP_002745886.1">
    <property type="nucleotide sequence ID" value="NZ_MF974398.1"/>
</dbReference>
<name>M6V1G1_9LEPT</name>
<evidence type="ECO:0000313" key="1">
    <source>
        <dbReference type="EMBL" id="AVH81571.1"/>
    </source>
</evidence>
<sequence length="373" mass="42974">MPQLYQPILQSKEFLNLTKKLVSELRIIFFVMQDESLRILRTSIREGWSFAKFESELDKLFQDSPTSSAQIVEKRAVGANAIDWARLKTKYKDSWYGSNYQKLIHHIIAENQKKISQSVLRSDQDRLHDNLKNILPKEPDSKTFKIPDIDHALKRSSTLIKAADNSKLMSITRREEIRKVIKNILTENPVQTQTGAIRKDISRKVESGLLEYFEGYTKNSPPYGVPRNIHAIAVTETRSVINNTRREYMKMTSTELGDECVILKSWIHNGTLSKRARSNHINLAKFGFIELDQKFSVKGGDGKTYYVDGPHDYALPPSEVISCNCEIRYSIKRKKKTLNSLEPRDIKDHIFDTYKRLSPPVVKIGGVVFRKKT</sequence>
<accession>M6V1G1</accession>
<organism evidence="1">
    <name type="scientific">Leptospira mayottensis 200901116</name>
    <dbReference type="NCBI Taxonomy" id="1192864"/>
    <lineage>
        <taxon>Bacteria</taxon>
        <taxon>Pseudomonadati</taxon>
        <taxon>Spirochaetota</taxon>
        <taxon>Spirochaetia</taxon>
        <taxon>Leptospirales</taxon>
        <taxon>Leptospiraceae</taxon>
        <taxon>Leptospira</taxon>
    </lineage>
</organism>
<evidence type="ECO:0008006" key="2">
    <source>
        <dbReference type="Google" id="ProtNLM"/>
    </source>
</evidence>